<gene>
    <name evidence="2" type="ORF">HA285_02155</name>
</gene>
<dbReference type="GO" id="GO:0009380">
    <property type="term" value="C:excinuclease repair complex"/>
    <property type="evidence" value="ECO:0007669"/>
    <property type="project" value="TreeGrafter"/>
</dbReference>
<dbReference type="GO" id="GO:0003677">
    <property type="term" value="F:DNA binding"/>
    <property type="evidence" value="ECO:0007669"/>
    <property type="project" value="InterPro"/>
</dbReference>
<sequence>RELVERRYSSPELRKPDLVLIDGGKGQLGAALEALKNCGVHVPVVGIAKKREEVYLPGLSEPVDVDDGALQILRHLRDEAHRFAVKYHRTIRDRDSLESELDGIRGVGPVRKRALLEHFGSLDGVMDASVEELASIPGMTREVAERIHRHFSGGLAG</sequence>
<dbReference type="GO" id="GO:0006281">
    <property type="term" value="P:DNA repair"/>
    <property type="evidence" value="ECO:0007669"/>
    <property type="project" value="InterPro"/>
</dbReference>
<dbReference type="Proteomes" id="UP000538031">
    <property type="component" value="Unassembled WGS sequence"/>
</dbReference>
<dbReference type="InterPro" id="IPR038476">
    <property type="entry name" value="UvrC_RNase_H_dom_sf"/>
</dbReference>
<comment type="caution">
    <text evidence="2">The sequence shown here is derived from an EMBL/GenBank/DDBJ whole genome shotgun (WGS) entry which is preliminary data.</text>
</comment>
<dbReference type="Gene3D" id="1.10.150.20">
    <property type="entry name" value="5' to 3' exonuclease, C-terminal subdomain"/>
    <property type="match status" value="1"/>
</dbReference>
<dbReference type="AlphaFoldDB" id="A0A7J4MVP2"/>
<organism evidence="2 3">
    <name type="scientific">Methanothermobacter thermautotrophicus</name>
    <name type="common">Methanobacterium thermoformicicum</name>
    <dbReference type="NCBI Taxonomy" id="145262"/>
    <lineage>
        <taxon>Archaea</taxon>
        <taxon>Methanobacteriati</taxon>
        <taxon>Methanobacteriota</taxon>
        <taxon>Methanomada group</taxon>
        <taxon>Methanobacteria</taxon>
        <taxon>Methanobacteriales</taxon>
        <taxon>Methanobacteriaceae</taxon>
        <taxon>Methanothermobacter</taxon>
    </lineage>
</organism>
<accession>A0A7J4MVP2</accession>
<protein>
    <submittedName>
        <fullName evidence="2">Excinuclease ABC subunit C</fullName>
    </submittedName>
</protein>
<dbReference type="InterPro" id="IPR050066">
    <property type="entry name" value="UvrABC_protein_C"/>
</dbReference>
<dbReference type="PROSITE" id="PS50165">
    <property type="entry name" value="UVRC"/>
    <property type="match status" value="1"/>
</dbReference>
<dbReference type="GO" id="GO:0009381">
    <property type="term" value="F:excinuclease ABC activity"/>
    <property type="evidence" value="ECO:0007669"/>
    <property type="project" value="InterPro"/>
</dbReference>
<dbReference type="Gene3D" id="3.30.420.340">
    <property type="entry name" value="UvrC, RNAse H endonuclease domain"/>
    <property type="match status" value="1"/>
</dbReference>
<dbReference type="InterPro" id="IPR001162">
    <property type="entry name" value="UvrC_RNase_H_dom"/>
</dbReference>
<dbReference type="SUPFAM" id="SSF47781">
    <property type="entry name" value="RuvA domain 2-like"/>
    <property type="match status" value="1"/>
</dbReference>
<dbReference type="Pfam" id="PF08459">
    <property type="entry name" value="UvrC_RNaseH_dom"/>
    <property type="match status" value="1"/>
</dbReference>
<dbReference type="PANTHER" id="PTHR30562:SF1">
    <property type="entry name" value="UVRABC SYSTEM PROTEIN C"/>
    <property type="match status" value="1"/>
</dbReference>
<dbReference type="InterPro" id="IPR010994">
    <property type="entry name" value="RuvA_2-like"/>
</dbReference>
<name>A0A7J4MVP2_METTF</name>
<dbReference type="EMBL" id="DUHT01000021">
    <property type="protein sequence ID" value="HIH64400.1"/>
    <property type="molecule type" value="Genomic_DNA"/>
</dbReference>
<evidence type="ECO:0000313" key="2">
    <source>
        <dbReference type="EMBL" id="HIH64400.1"/>
    </source>
</evidence>
<evidence type="ECO:0000313" key="3">
    <source>
        <dbReference type="Proteomes" id="UP000538031"/>
    </source>
</evidence>
<reference evidence="3" key="1">
    <citation type="journal article" date="2020" name="bioRxiv">
        <title>A rank-normalized archaeal taxonomy based on genome phylogeny resolves widespread incomplete and uneven classifications.</title>
        <authorList>
            <person name="Rinke C."/>
            <person name="Chuvochina M."/>
            <person name="Mussig A.J."/>
            <person name="Chaumeil P.-A."/>
            <person name="Waite D.W."/>
            <person name="Whitman W.B."/>
            <person name="Parks D.H."/>
            <person name="Hugenholtz P."/>
        </authorList>
    </citation>
    <scope>NUCLEOTIDE SEQUENCE [LARGE SCALE GENOMIC DNA]</scope>
</reference>
<dbReference type="InterPro" id="IPR003583">
    <property type="entry name" value="Hlx-hairpin-Hlx_DNA-bd_motif"/>
</dbReference>
<dbReference type="Pfam" id="PF14520">
    <property type="entry name" value="HHH_5"/>
    <property type="match status" value="1"/>
</dbReference>
<proteinExistence type="predicted"/>
<feature type="domain" description="UvrC family homology region profile" evidence="1">
    <location>
        <begin position="1"/>
        <end position="35"/>
    </location>
</feature>
<dbReference type="SMART" id="SM00278">
    <property type="entry name" value="HhH1"/>
    <property type="match status" value="2"/>
</dbReference>
<evidence type="ECO:0000259" key="1">
    <source>
        <dbReference type="PROSITE" id="PS50165"/>
    </source>
</evidence>
<dbReference type="PANTHER" id="PTHR30562">
    <property type="entry name" value="UVRC/OXIDOREDUCTASE"/>
    <property type="match status" value="1"/>
</dbReference>
<feature type="non-terminal residue" evidence="2">
    <location>
        <position position="1"/>
    </location>
</feature>